<protein>
    <submittedName>
        <fullName evidence="1">Uncharacterized protein</fullName>
    </submittedName>
</protein>
<gene>
    <name evidence="1" type="ORF">JCM9152_2702</name>
</gene>
<evidence type="ECO:0000313" key="2">
    <source>
        <dbReference type="Proteomes" id="UP000018895"/>
    </source>
</evidence>
<name>W4QGK2_9BACI</name>
<sequence>MKKVCFLTFWCLLNNKRNRCLFCSLDTSEAITYQMEGTEKVDLYFFSGLHSNEKGYQKAF</sequence>
<dbReference type="Proteomes" id="UP000018895">
    <property type="component" value="Unassembled WGS sequence"/>
</dbReference>
<comment type="caution">
    <text evidence="1">The sequence shown here is derived from an EMBL/GenBank/DDBJ whole genome shotgun (WGS) entry which is preliminary data.</text>
</comment>
<proteinExistence type="predicted"/>
<accession>W4QGK2</accession>
<evidence type="ECO:0000313" key="1">
    <source>
        <dbReference type="EMBL" id="GAE31245.1"/>
    </source>
</evidence>
<organism evidence="1 2">
    <name type="scientific">Halalkalibacter hemicellulosilyticusJCM 9152</name>
    <dbReference type="NCBI Taxonomy" id="1236971"/>
    <lineage>
        <taxon>Bacteria</taxon>
        <taxon>Bacillati</taxon>
        <taxon>Bacillota</taxon>
        <taxon>Bacilli</taxon>
        <taxon>Bacillales</taxon>
        <taxon>Bacillaceae</taxon>
        <taxon>Halalkalibacter</taxon>
    </lineage>
</organism>
<reference evidence="1" key="1">
    <citation type="journal article" date="2014" name="Genome Announc.">
        <title>Draft Genome Sequences of Three Alkaliphilic Bacillus Strains, Bacillus wakoensis JCM 9140T, Bacillus akibai JCM 9157T, and Bacillus hemicellulosilyticus JCM 9152T.</title>
        <authorList>
            <person name="Yuki M."/>
            <person name="Oshima K."/>
            <person name="Suda W."/>
            <person name="Oshida Y."/>
            <person name="Kitamura K."/>
            <person name="Iida T."/>
            <person name="Hattori M."/>
            <person name="Ohkuma M."/>
        </authorList>
    </citation>
    <scope>NUCLEOTIDE SEQUENCE [LARGE SCALE GENOMIC DNA]</scope>
    <source>
        <strain evidence="1">JCM 9152</strain>
    </source>
</reference>
<keyword evidence="2" id="KW-1185">Reference proteome</keyword>
<dbReference type="AlphaFoldDB" id="W4QGK2"/>
<dbReference type="EMBL" id="BAUU01000017">
    <property type="protein sequence ID" value="GAE31245.1"/>
    <property type="molecule type" value="Genomic_DNA"/>
</dbReference>